<dbReference type="AlphaFoldDB" id="A0A8H5GI56"/>
<dbReference type="PROSITE" id="PS50157">
    <property type="entry name" value="ZINC_FINGER_C2H2_2"/>
    <property type="match status" value="1"/>
</dbReference>
<accession>A0A8H5GI56</accession>
<feature type="compositionally biased region" description="Pro residues" evidence="3">
    <location>
        <begin position="31"/>
        <end position="44"/>
    </location>
</feature>
<evidence type="ECO:0000259" key="4">
    <source>
        <dbReference type="PROSITE" id="PS50157"/>
    </source>
</evidence>
<sequence length="1168" mass="130723">MVLGNYVCDVCSRKMKSIWGLRQHKEAKHPAPIPLPPRTPPLRFPSPTSFRTPSPPPNPSSPFSSRRSPRRRKNGSPVRLSWSAAPVDLRKYGTQVFTHPIMDGTPCDIAGDDLPEGSPPSARESLEPDNYSPFNSAVEFELGEFLYQKVEMSGGDIDTLAGILSGLLGPDRDLPFTSHEELYATIDDIKQGDVPWESFSVRYNGDLPDDISTVPAWKTQSYEDKIAEDENNHGGMFVPVILGSDKTTVSVATGQNDYYPLYISLGNVFSSVRWAHRNAVALLGFLAVPKTSQDHAGGAEFRKFRRQLFHTSLEHILSSLRPFMEGTRVTLCPDGHYRRVIYGLGPYIADYPEQALLACIVQNWCARCTAPPDDLDGGGGLPRSHEHTDVLSEGEGVTLKELWDDYGIVADLRPFTTSFPRADIHELLAPDLLHQIIKGTFKDHLVEWVNEYIDITYSKSEAKERLADIDRRIMATTPFPGLRNFHEGQGFKQWTGNDSKGLMKVYLPAIVGHVPPQMVEAIADFLEFCYLVRQSVISEDTVTAIENAVARFHQSREIFRTTGVRPDGFSLPRQHSLVHYSYLIQQFGAPNGLCSSITESKHIAAVKRPWRRSSRNQPLGQMLLTNQRLDKLSAYRVDTEACGMLQPRNSAALPPPPPPPPSEAEVDAIENEAGPSNQPYSQGDVKLSKKAARNVPRCIDELGKYLEQPQLRTLLQQFLYNQLHPDLPIGQMGCDVPPNQCPQLDADHTIFLHHSARAFFFAPSDASGLGGMRHELIRSVKSWRKGPARYDCVFMEGDDGGEVGFEGLLVGRVFAFLQFKYGEVHYPCALIHWFSTAGSSSCDETGMWMVQPDFDRGENPIMEVVHIDCLYRSAHLIGITGDARVPIRDFGPHNSLDNPETFLCSQNGGLTQVLIRDWIPLPALFSVATATTCPQYSELGVAHRLWLLLFDHAKGDSNHFEALILTSREQLQAHHNSTIIIPSSQSPEPMFFSKRESPATPTRSQLCPQDDESGSVTEEDSPVRPSNRYEKELRQDIEEGYVRLEMRNKAVERLWDTPEEIDASRQFIHSMLKPAGTLPLRITVNDRSDIEQRLERLADQLLEAHIRSEILEVHLKAASVAKRNSDEKLALAERSTMLLERENATLKSELSVLQDRIRKLAGDLIGVL</sequence>
<feature type="domain" description="C2H2-type" evidence="4">
    <location>
        <begin position="6"/>
        <end position="34"/>
    </location>
</feature>
<organism evidence="5 6">
    <name type="scientific">Tetrapyrgos nigripes</name>
    <dbReference type="NCBI Taxonomy" id="182062"/>
    <lineage>
        <taxon>Eukaryota</taxon>
        <taxon>Fungi</taxon>
        <taxon>Dikarya</taxon>
        <taxon>Basidiomycota</taxon>
        <taxon>Agaricomycotina</taxon>
        <taxon>Agaricomycetes</taxon>
        <taxon>Agaricomycetidae</taxon>
        <taxon>Agaricales</taxon>
        <taxon>Marasmiineae</taxon>
        <taxon>Marasmiaceae</taxon>
        <taxon>Tetrapyrgos</taxon>
    </lineage>
</organism>
<feature type="region of interest" description="Disordered" evidence="3">
    <location>
        <begin position="24"/>
        <end position="79"/>
    </location>
</feature>
<feature type="coiled-coil region" evidence="2">
    <location>
        <begin position="1080"/>
        <end position="1163"/>
    </location>
</feature>
<reference evidence="5 6" key="1">
    <citation type="journal article" date="2020" name="ISME J.">
        <title>Uncovering the hidden diversity of litter-decomposition mechanisms in mushroom-forming fungi.</title>
        <authorList>
            <person name="Floudas D."/>
            <person name="Bentzer J."/>
            <person name="Ahren D."/>
            <person name="Johansson T."/>
            <person name="Persson P."/>
            <person name="Tunlid A."/>
        </authorList>
    </citation>
    <scope>NUCLEOTIDE SEQUENCE [LARGE SCALE GENOMIC DNA]</scope>
    <source>
        <strain evidence="5 6">CBS 291.85</strain>
    </source>
</reference>
<feature type="compositionally biased region" description="Pro residues" evidence="3">
    <location>
        <begin position="653"/>
        <end position="662"/>
    </location>
</feature>
<keyword evidence="1" id="KW-0479">Metal-binding</keyword>
<dbReference type="GO" id="GO:0008270">
    <property type="term" value="F:zinc ion binding"/>
    <property type="evidence" value="ECO:0007669"/>
    <property type="project" value="UniProtKB-KW"/>
</dbReference>
<dbReference type="OrthoDB" id="3199698at2759"/>
<keyword evidence="2" id="KW-0175">Coiled coil</keyword>
<dbReference type="PROSITE" id="PS00028">
    <property type="entry name" value="ZINC_FINGER_C2H2_1"/>
    <property type="match status" value="1"/>
</dbReference>
<dbReference type="InterPro" id="IPR013087">
    <property type="entry name" value="Znf_C2H2_type"/>
</dbReference>
<gene>
    <name evidence="5" type="ORF">D9758_005472</name>
</gene>
<keyword evidence="1" id="KW-0863">Zinc-finger</keyword>
<dbReference type="InterPro" id="IPR041078">
    <property type="entry name" value="Plavaka"/>
</dbReference>
<comment type="caution">
    <text evidence="5">The sequence shown here is derived from an EMBL/GenBank/DDBJ whole genome shotgun (WGS) entry which is preliminary data.</text>
</comment>
<name>A0A8H5GI56_9AGAR</name>
<dbReference type="Proteomes" id="UP000559256">
    <property type="component" value="Unassembled WGS sequence"/>
</dbReference>
<feature type="region of interest" description="Disordered" evidence="3">
    <location>
        <begin position="108"/>
        <end position="130"/>
    </location>
</feature>
<feature type="region of interest" description="Disordered" evidence="3">
    <location>
        <begin position="980"/>
        <end position="1027"/>
    </location>
</feature>
<keyword evidence="6" id="KW-1185">Reference proteome</keyword>
<dbReference type="Pfam" id="PF18759">
    <property type="entry name" value="Plavaka"/>
    <property type="match status" value="1"/>
</dbReference>
<evidence type="ECO:0000256" key="3">
    <source>
        <dbReference type="SAM" id="MobiDB-lite"/>
    </source>
</evidence>
<evidence type="ECO:0000256" key="2">
    <source>
        <dbReference type="SAM" id="Coils"/>
    </source>
</evidence>
<feature type="compositionally biased region" description="Acidic residues" evidence="3">
    <location>
        <begin position="1009"/>
        <end position="1020"/>
    </location>
</feature>
<protein>
    <recommendedName>
        <fullName evidence="4">C2H2-type domain-containing protein</fullName>
    </recommendedName>
</protein>
<feature type="region of interest" description="Disordered" evidence="3">
    <location>
        <begin position="646"/>
        <end position="666"/>
    </location>
</feature>
<keyword evidence="1" id="KW-0862">Zinc</keyword>
<evidence type="ECO:0000256" key="1">
    <source>
        <dbReference type="PROSITE-ProRule" id="PRU00042"/>
    </source>
</evidence>
<evidence type="ECO:0000313" key="5">
    <source>
        <dbReference type="EMBL" id="KAF5365298.1"/>
    </source>
</evidence>
<dbReference type="EMBL" id="JAACJM010000028">
    <property type="protein sequence ID" value="KAF5365298.1"/>
    <property type="molecule type" value="Genomic_DNA"/>
</dbReference>
<evidence type="ECO:0000313" key="6">
    <source>
        <dbReference type="Proteomes" id="UP000559256"/>
    </source>
</evidence>
<proteinExistence type="predicted"/>